<dbReference type="Gene3D" id="3.40.190.10">
    <property type="entry name" value="Periplasmic binding protein-like II"/>
    <property type="match status" value="2"/>
</dbReference>
<gene>
    <name evidence="2" type="ORF">FS320_30770</name>
</gene>
<evidence type="ECO:0000256" key="1">
    <source>
        <dbReference type="SAM" id="SignalP"/>
    </source>
</evidence>
<dbReference type="SUPFAM" id="SSF53850">
    <property type="entry name" value="Periplasmic binding protein-like II"/>
    <property type="match status" value="1"/>
</dbReference>
<dbReference type="PANTHER" id="PTHR30024:SF2">
    <property type="entry name" value="ABC TRANSPORTER SUBSTRATE-BINDING PROTEIN"/>
    <property type="match status" value="1"/>
</dbReference>
<keyword evidence="3" id="KW-1185">Reference proteome</keyword>
<accession>A0A5N7MQY7</accession>
<dbReference type="Proteomes" id="UP000403266">
    <property type="component" value="Unassembled WGS sequence"/>
</dbReference>
<dbReference type="OrthoDB" id="6788250at2"/>
<dbReference type="RefSeq" id="WP_152716151.1">
    <property type="nucleotide sequence ID" value="NZ_VOSJ01000234.1"/>
</dbReference>
<dbReference type="PANTHER" id="PTHR30024">
    <property type="entry name" value="ALIPHATIC SULFONATES-BINDING PROTEIN-RELATED"/>
    <property type="match status" value="1"/>
</dbReference>
<reference evidence="2 3" key="1">
    <citation type="journal article" date="2019" name="Syst. Appl. Microbiol.">
        <title>Microvirga tunisiensis sp. nov., a root nodule symbiotic bacterium isolated from Lupinus micranthus and L. luteus grown in Northern Tunisia.</title>
        <authorList>
            <person name="Msaddak A."/>
            <person name="Rejili M."/>
            <person name="Duran D."/>
            <person name="Mars M."/>
            <person name="Palacios J.M."/>
            <person name="Ruiz-Argueso T."/>
            <person name="Rey L."/>
            <person name="Imperial J."/>
        </authorList>
    </citation>
    <scope>NUCLEOTIDE SEQUENCE [LARGE SCALE GENOMIC DNA]</scope>
    <source>
        <strain evidence="2 3">Lmie10</strain>
    </source>
</reference>
<dbReference type="AlphaFoldDB" id="A0A5N7MQY7"/>
<name>A0A5N7MQY7_9HYPH</name>
<feature type="chain" id="PRO_5030135670" evidence="1">
    <location>
        <begin position="28"/>
        <end position="339"/>
    </location>
</feature>
<evidence type="ECO:0000313" key="3">
    <source>
        <dbReference type="Proteomes" id="UP000403266"/>
    </source>
</evidence>
<dbReference type="EMBL" id="VOSK01000222">
    <property type="protein sequence ID" value="MPR29363.1"/>
    <property type="molecule type" value="Genomic_DNA"/>
</dbReference>
<feature type="signal peptide" evidence="1">
    <location>
        <begin position="1"/>
        <end position="27"/>
    </location>
</feature>
<organism evidence="2 3">
    <name type="scientific">Microvirga tunisiensis</name>
    <dbReference type="NCBI Taxonomy" id="2108360"/>
    <lineage>
        <taxon>Bacteria</taxon>
        <taxon>Pseudomonadati</taxon>
        <taxon>Pseudomonadota</taxon>
        <taxon>Alphaproteobacteria</taxon>
        <taxon>Hyphomicrobiales</taxon>
        <taxon>Methylobacteriaceae</taxon>
        <taxon>Microvirga</taxon>
    </lineage>
</organism>
<keyword evidence="1" id="KW-0732">Signal</keyword>
<dbReference type="Pfam" id="PF13379">
    <property type="entry name" value="NMT1_2"/>
    <property type="match status" value="1"/>
</dbReference>
<protein>
    <submittedName>
        <fullName evidence="2">ABC transporter substrate-binding protein</fullName>
    </submittedName>
</protein>
<proteinExistence type="predicted"/>
<sequence>MQFRRLKDLVAATAIACALVAGTAAQAEVSEVRLSKGFGILYLPLFVMQDQKLLEKQAAKAGLGDIKTTWLSLDGGNVINDAMIAGQLDIAGTGAPGFITLWAKGRGSPKTEVIGVSGMSSTSLWLNSNNPEIKSLKDFTSNDKIALPGIKTSLSAVVLQMAVAKEFGRENYTKLDPLTVSLPHPEAMGALTSGKTEVTAHFTSPPFSYLELQDKKIHRVLNSVDVLGNITLDVVFAPKRFVEANPKMTEAFLAALDEANEYIAQNKKGAAEIYTRLSPVKVSQEEVLQILEDPDSRFSSTPNGIMDFAEFMHLAGSIKVKPASWKDLFIAPLQARAGS</sequence>
<evidence type="ECO:0000313" key="2">
    <source>
        <dbReference type="EMBL" id="MPR29363.1"/>
    </source>
</evidence>
<comment type="caution">
    <text evidence="2">The sequence shown here is derived from an EMBL/GenBank/DDBJ whole genome shotgun (WGS) entry which is preliminary data.</text>
</comment>